<dbReference type="EMBL" id="MHSW01000013">
    <property type="protein sequence ID" value="OHA52123.1"/>
    <property type="molecule type" value="Genomic_DNA"/>
</dbReference>
<organism evidence="2 3">
    <name type="scientific">Candidatus Terrybacteria bacterium RIFCSPLOWO2_01_FULL_40_23</name>
    <dbReference type="NCBI Taxonomy" id="1802366"/>
    <lineage>
        <taxon>Bacteria</taxon>
        <taxon>Candidatus Terryibacteriota</taxon>
    </lineage>
</organism>
<accession>A0A1G2PV05</accession>
<proteinExistence type="predicted"/>
<evidence type="ECO:0000256" key="1">
    <source>
        <dbReference type="SAM" id="SignalP"/>
    </source>
</evidence>
<evidence type="ECO:0008006" key="4">
    <source>
        <dbReference type="Google" id="ProtNLM"/>
    </source>
</evidence>
<dbReference type="GO" id="GO:0008237">
    <property type="term" value="F:metallopeptidase activity"/>
    <property type="evidence" value="ECO:0007669"/>
    <property type="project" value="InterPro"/>
</dbReference>
<dbReference type="AlphaFoldDB" id="A0A1G2PV05"/>
<dbReference type="Proteomes" id="UP000176951">
    <property type="component" value="Unassembled WGS sequence"/>
</dbReference>
<dbReference type="InterPro" id="IPR024079">
    <property type="entry name" value="MetalloPept_cat_dom_sf"/>
</dbReference>
<feature type="chain" id="PRO_5009583937" description="IrrE N-terminal-like domain-containing protein" evidence="1">
    <location>
        <begin position="25"/>
        <end position="241"/>
    </location>
</feature>
<evidence type="ECO:0000313" key="2">
    <source>
        <dbReference type="EMBL" id="OHA52123.1"/>
    </source>
</evidence>
<feature type="signal peptide" evidence="1">
    <location>
        <begin position="1"/>
        <end position="24"/>
    </location>
</feature>
<sequence>MKRKLYRFAALTTVIVLLTTFINTDSINAHINSKYPWVHVTIQKETNRTESKDWIKALDEALDTLPSHIVTSIKSKNGLNITLTVESNEKWSGQAYPDLTTGIYFNEQPSLKNYPLDSEPPILNGFSYNEKFYVALHELGHVYFFRSEKNTHDFQTFEKTVSTKSADGKISWLEEPPTIYPLSRKVNQLAESAAEAFALFVVSPDILKACYPLHYNFMRKLFDREYTETPNSIITRINCKQ</sequence>
<dbReference type="Gene3D" id="3.40.390.10">
    <property type="entry name" value="Collagenase (Catalytic Domain)"/>
    <property type="match status" value="1"/>
</dbReference>
<protein>
    <recommendedName>
        <fullName evidence="4">IrrE N-terminal-like domain-containing protein</fullName>
    </recommendedName>
</protein>
<name>A0A1G2PV05_9BACT</name>
<comment type="caution">
    <text evidence="2">The sequence shown here is derived from an EMBL/GenBank/DDBJ whole genome shotgun (WGS) entry which is preliminary data.</text>
</comment>
<reference evidence="2 3" key="1">
    <citation type="journal article" date="2016" name="Nat. Commun.">
        <title>Thousands of microbial genomes shed light on interconnected biogeochemical processes in an aquifer system.</title>
        <authorList>
            <person name="Anantharaman K."/>
            <person name="Brown C.T."/>
            <person name="Hug L.A."/>
            <person name="Sharon I."/>
            <person name="Castelle C.J."/>
            <person name="Probst A.J."/>
            <person name="Thomas B.C."/>
            <person name="Singh A."/>
            <person name="Wilkins M.J."/>
            <person name="Karaoz U."/>
            <person name="Brodie E.L."/>
            <person name="Williams K.H."/>
            <person name="Hubbard S.S."/>
            <person name="Banfield J.F."/>
        </authorList>
    </citation>
    <scope>NUCLEOTIDE SEQUENCE [LARGE SCALE GENOMIC DNA]</scope>
</reference>
<dbReference type="SUPFAM" id="SSF55486">
    <property type="entry name" value="Metalloproteases ('zincins'), catalytic domain"/>
    <property type="match status" value="1"/>
</dbReference>
<evidence type="ECO:0000313" key="3">
    <source>
        <dbReference type="Proteomes" id="UP000176951"/>
    </source>
</evidence>
<gene>
    <name evidence="2" type="ORF">A3A97_00805</name>
</gene>
<keyword evidence="1" id="KW-0732">Signal</keyword>